<comment type="similarity">
    <text evidence="2">Belongs to the SPCS3 family.</text>
</comment>
<evidence type="ECO:0000313" key="10">
    <source>
        <dbReference type="EMBL" id="KAG7365030.1"/>
    </source>
</evidence>
<protein>
    <recommendedName>
        <fullName evidence="8">Signal peptidase complex subunit 3</fullName>
    </recommendedName>
</protein>
<keyword evidence="3" id="KW-0812">Transmembrane</keyword>
<reference evidence="10" key="1">
    <citation type="journal article" date="2021" name="Sci. Rep.">
        <title>Diploid genomic architecture of Nitzschia inconspicua, an elite biomass production diatom.</title>
        <authorList>
            <person name="Oliver A."/>
            <person name="Podell S."/>
            <person name="Pinowska A."/>
            <person name="Traller J.C."/>
            <person name="Smith S.R."/>
            <person name="McClure R."/>
            <person name="Beliaev A."/>
            <person name="Bohutskyi P."/>
            <person name="Hill E.A."/>
            <person name="Rabines A."/>
            <person name="Zheng H."/>
            <person name="Allen L.Z."/>
            <person name="Kuo A."/>
            <person name="Grigoriev I.V."/>
            <person name="Allen A.E."/>
            <person name="Hazlebeck D."/>
            <person name="Allen E.E."/>
        </authorList>
    </citation>
    <scope>NUCLEOTIDE SEQUENCE</scope>
    <source>
        <strain evidence="10">Hildebrandi</strain>
    </source>
</reference>
<sequence length="204" mass="23422">MVQQPQNNNQRHRPCSSLPSTSTTTSTASRPFSLQSSILFPIISIFEISNDQHAHYLVSKIGHSHYHQPVIHKLELKTLKSLKSHGGVDRALLSFDIHADMEPAFHWNVKQLFVYVVASYETDSKKVNQVVIWDKIVEAIDPVKEIKQENVFVKYALVDQGDELRGKDVQLQLMWDHMPITGFLYMGEQPKDTMTQFTLPSEYQ</sequence>
<keyword evidence="7" id="KW-0472">Membrane</keyword>
<proteinExistence type="inferred from homology"/>
<dbReference type="GO" id="GO:0045047">
    <property type="term" value="P:protein targeting to ER"/>
    <property type="evidence" value="ECO:0007669"/>
    <property type="project" value="TreeGrafter"/>
</dbReference>
<feature type="compositionally biased region" description="Low complexity" evidence="9">
    <location>
        <begin position="16"/>
        <end position="29"/>
    </location>
</feature>
<accession>A0A9K3LM79</accession>
<keyword evidence="6" id="KW-1133">Transmembrane helix</keyword>
<evidence type="ECO:0000256" key="2">
    <source>
        <dbReference type="ARBA" id="ARBA00009289"/>
    </source>
</evidence>
<dbReference type="OrthoDB" id="10261524at2759"/>
<evidence type="ECO:0000256" key="4">
    <source>
        <dbReference type="ARBA" id="ARBA00022824"/>
    </source>
</evidence>
<dbReference type="AlphaFoldDB" id="A0A9K3LM79"/>
<evidence type="ECO:0000256" key="5">
    <source>
        <dbReference type="ARBA" id="ARBA00022968"/>
    </source>
</evidence>
<feature type="region of interest" description="Disordered" evidence="9">
    <location>
        <begin position="1"/>
        <end position="29"/>
    </location>
</feature>
<gene>
    <name evidence="10" type="ORF">IV203_038233</name>
</gene>
<keyword evidence="5" id="KW-0735">Signal-anchor</keyword>
<comment type="caution">
    <text evidence="10">The sequence shown here is derived from an EMBL/GenBank/DDBJ whole genome shotgun (WGS) entry which is preliminary data.</text>
</comment>
<name>A0A9K3LM79_9STRA</name>
<keyword evidence="4" id="KW-0256">Endoplasmic reticulum</keyword>
<dbReference type="GO" id="GO:0006465">
    <property type="term" value="P:signal peptide processing"/>
    <property type="evidence" value="ECO:0007669"/>
    <property type="project" value="InterPro"/>
</dbReference>
<dbReference type="PANTHER" id="PTHR12804">
    <property type="entry name" value="MICROSOMAL SIGNAL PEPTIDASE 23 KD SUBUNIT SPC22/23"/>
    <property type="match status" value="1"/>
</dbReference>
<dbReference type="EMBL" id="JAGRRH010000009">
    <property type="protein sequence ID" value="KAG7365030.1"/>
    <property type="molecule type" value="Genomic_DNA"/>
</dbReference>
<evidence type="ECO:0000256" key="8">
    <source>
        <dbReference type="ARBA" id="ARBA00029556"/>
    </source>
</evidence>
<evidence type="ECO:0000256" key="9">
    <source>
        <dbReference type="SAM" id="MobiDB-lite"/>
    </source>
</evidence>
<dbReference type="Pfam" id="PF04573">
    <property type="entry name" value="SPC22"/>
    <property type="match status" value="1"/>
</dbReference>
<dbReference type="PANTHER" id="PTHR12804:SF0">
    <property type="entry name" value="SIGNAL PEPTIDASE COMPLEX SUBUNIT 3"/>
    <property type="match status" value="1"/>
</dbReference>
<evidence type="ECO:0000256" key="7">
    <source>
        <dbReference type="ARBA" id="ARBA00023136"/>
    </source>
</evidence>
<dbReference type="Proteomes" id="UP000693970">
    <property type="component" value="Unassembled WGS sequence"/>
</dbReference>
<reference evidence="10" key="2">
    <citation type="submission" date="2021-04" db="EMBL/GenBank/DDBJ databases">
        <authorList>
            <person name="Podell S."/>
        </authorList>
    </citation>
    <scope>NUCLEOTIDE SEQUENCE</scope>
    <source>
        <strain evidence="10">Hildebrandi</strain>
    </source>
</reference>
<evidence type="ECO:0000313" key="11">
    <source>
        <dbReference type="Proteomes" id="UP000693970"/>
    </source>
</evidence>
<evidence type="ECO:0000256" key="1">
    <source>
        <dbReference type="ARBA" id="ARBA00004648"/>
    </source>
</evidence>
<comment type="subcellular location">
    <subcellularLocation>
        <location evidence="1">Endoplasmic reticulum membrane</location>
        <topology evidence="1">Single-pass type II membrane protein</topology>
    </subcellularLocation>
</comment>
<evidence type="ECO:0000256" key="3">
    <source>
        <dbReference type="ARBA" id="ARBA00022692"/>
    </source>
</evidence>
<evidence type="ECO:0000256" key="6">
    <source>
        <dbReference type="ARBA" id="ARBA00022989"/>
    </source>
</evidence>
<dbReference type="InterPro" id="IPR007653">
    <property type="entry name" value="SPC3"/>
</dbReference>
<organism evidence="10 11">
    <name type="scientific">Nitzschia inconspicua</name>
    <dbReference type="NCBI Taxonomy" id="303405"/>
    <lineage>
        <taxon>Eukaryota</taxon>
        <taxon>Sar</taxon>
        <taxon>Stramenopiles</taxon>
        <taxon>Ochrophyta</taxon>
        <taxon>Bacillariophyta</taxon>
        <taxon>Bacillariophyceae</taxon>
        <taxon>Bacillariophycidae</taxon>
        <taxon>Bacillariales</taxon>
        <taxon>Bacillariaceae</taxon>
        <taxon>Nitzschia</taxon>
    </lineage>
</organism>
<dbReference type="GO" id="GO:0005787">
    <property type="term" value="C:signal peptidase complex"/>
    <property type="evidence" value="ECO:0007669"/>
    <property type="project" value="InterPro"/>
</dbReference>
<keyword evidence="11" id="KW-1185">Reference proteome</keyword>